<evidence type="ECO:0000259" key="8">
    <source>
        <dbReference type="PROSITE" id="PS50850"/>
    </source>
</evidence>
<dbReference type="InterPro" id="IPR011701">
    <property type="entry name" value="MFS"/>
</dbReference>
<keyword evidence="3 7" id="KW-0812">Transmembrane</keyword>
<dbReference type="Gene3D" id="1.20.1250.20">
    <property type="entry name" value="MFS general substrate transporter like domains"/>
    <property type="match status" value="1"/>
</dbReference>
<keyword evidence="5 7" id="KW-0472">Membrane</keyword>
<feature type="region of interest" description="Disordered" evidence="6">
    <location>
        <begin position="413"/>
        <end position="474"/>
    </location>
</feature>
<feature type="domain" description="Major facilitator superfamily (MFS) profile" evidence="8">
    <location>
        <begin position="17"/>
        <end position="409"/>
    </location>
</feature>
<evidence type="ECO:0000256" key="2">
    <source>
        <dbReference type="ARBA" id="ARBA00022475"/>
    </source>
</evidence>
<dbReference type="InterPro" id="IPR020846">
    <property type="entry name" value="MFS_dom"/>
</dbReference>
<sequence length="474" mass="49057">MTATGTAPRTVLRDNRRFRTFWIGETISQFGDRISELALPLIAVTVLAATPAQVSVLTALIWLPYLLGMFVGAWVDQRTRKRRLLIVADLVRAAVLFSLPVAYLLDVVTLTQLYLVALLTGAGAVLFAMARQAFFVALVPPSAYVEANSKLSLSRAASFVAGPALGGGLVQALTAPVAVLVDVVSFLGSALLIGRIPVAEARPAPTRSSTLGLVRDGLMLVLRHPVMRAALGCTSTVNFFTLMTNALLVLYASRELGLSAGAIGIAFGIGAVGGLAGAALAPRVSRTIGLGRTAMIGVVLFPAPLALTAFVSGPTWARIAALAAIELVSSVGVMLMDVNLNALLTSVTPDDARGRRAGAYSAVNYGIRPLGALVGGWLGTTIGLRPTLVVAGLGGTLAVLWLLASPVRHIATIDEPATDTSPAERRQSTPPPGPRNRPEPPPASAGPPHRDQRASSEAGPHAAAQNGPGAGSVR</sequence>
<feature type="transmembrane region" description="Helical" evidence="7">
    <location>
        <begin position="384"/>
        <end position="404"/>
    </location>
</feature>
<dbReference type="Proteomes" id="UP000245683">
    <property type="component" value="Unassembled WGS sequence"/>
</dbReference>
<comment type="caution">
    <text evidence="9">The sequence shown here is derived from an EMBL/GenBank/DDBJ whole genome shotgun (WGS) entry which is preliminary data.</text>
</comment>
<dbReference type="OrthoDB" id="9815525at2"/>
<dbReference type="SUPFAM" id="SSF103473">
    <property type="entry name" value="MFS general substrate transporter"/>
    <property type="match status" value="1"/>
</dbReference>
<gene>
    <name evidence="9" type="ORF">DLJ46_18440</name>
</gene>
<accession>A0A317JZZ0</accession>
<keyword evidence="4 7" id="KW-1133">Transmembrane helix</keyword>
<feature type="transmembrane region" description="Helical" evidence="7">
    <location>
        <begin position="229"/>
        <end position="252"/>
    </location>
</feature>
<dbReference type="AlphaFoldDB" id="A0A317JZZ0"/>
<comment type="subcellular location">
    <subcellularLocation>
        <location evidence="1">Cell membrane</location>
        <topology evidence="1">Multi-pass membrane protein</topology>
    </subcellularLocation>
</comment>
<organism evidence="9 10">
    <name type="scientific">Micromonospora globispora</name>
    <dbReference type="NCBI Taxonomy" id="1450148"/>
    <lineage>
        <taxon>Bacteria</taxon>
        <taxon>Bacillati</taxon>
        <taxon>Actinomycetota</taxon>
        <taxon>Actinomycetes</taxon>
        <taxon>Micromonosporales</taxon>
        <taxon>Micromonosporaceae</taxon>
        <taxon>Micromonospora</taxon>
    </lineage>
</organism>
<feature type="transmembrane region" description="Helical" evidence="7">
    <location>
        <begin position="111"/>
        <end position="130"/>
    </location>
</feature>
<dbReference type="PANTHER" id="PTHR23513:SF6">
    <property type="entry name" value="MAJOR FACILITATOR SUPERFAMILY ASSOCIATED DOMAIN-CONTAINING PROTEIN"/>
    <property type="match status" value="1"/>
</dbReference>
<feature type="transmembrane region" description="Helical" evidence="7">
    <location>
        <begin position="316"/>
        <end position="336"/>
    </location>
</feature>
<reference evidence="10" key="1">
    <citation type="submission" date="2018-05" db="EMBL/GenBank/DDBJ databases">
        <title>Micromonospora globispora sp. nov. and Micromonospora rugosa sp. nov., isolated from marine sediment.</title>
        <authorList>
            <person name="Carro L."/>
            <person name="Aysel V."/>
            <person name="Cetin D."/>
            <person name="Igual J.M."/>
            <person name="Klenk H.-P."/>
            <person name="Trujillo M.E."/>
            <person name="Sahin N."/>
        </authorList>
    </citation>
    <scope>NUCLEOTIDE SEQUENCE [LARGE SCALE GENOMIC DNA]</scope>
    <source>
        <strain evidence="10">S2904</strain>
    </source>
</reference>
<feature type="compositionally biased region" description="Pro residues" evidence="6">
    <location>
        <begin position="429"/>
        <end position="445"/>
    </location>
</feature>
<keyword evidence="10" id="KW-1185">Reference proteome</keyword>
<keyword evidence="2" id="KW-1003">Cell membrane</keyword>
<feature type="transmembrane region" description="Helical" evidence="7">
    <location>
        <begin position="293"/>
        <end position="310"/>
    </location>
</feature>
<dbReference type="PANTHER" id="PTHR23513">
    <property type="entry name" value="INTEGRAL MEMBRANE EFFLUX PROTEIN-RELATED"/>
    <property type="match status" value="1"/>
</dbReference>
<dbReference type="EMBL" id="QGSV01000222">
    <property type="protein sequence ID" value="PWU46339.1"/>
    <property type="molecule type" value="Genomic_DNA"/>
</dbReference>
<evidence type="ECO:0000256" key="5">
    <source>
        <dbReference type="ARBA" id="ARBA00023136"/>
    </source>
</evidence>
<dbReference type="RefSeq" id="WP_109945879.1">
    <property type="nucleotide sequence ID" value="NZ_QGGF01000474.1"/>
</dbReference>
<dbReference type="Pfam" id="PF07690">
    <property type="entry name" value="MFS_1"/>
    <property type="match status" value="1"/>
</dbReference>
<name>A0A317JZZ0_9ACTN</name>
<evidence type="ECO:0000256" key="4">
    <source>
        <dbReference type="ARBA" id="ARBA00022989"/>
    </source>
</evidence>
<dbReference type="GO" id="GO:0022857">
    <property type="term" value="F:transmembrane transporter activity"/>
    <property type="evidence" value="ECO:0007669"/>
    <property type="project" value="InterPro"/>
</dbReference>
<evidence type="ECO:0000256" key="6">
    <source>
        <dbReference type="SAM" id="MobiDB-lite"/>
    </source>
</evidence>
<feature type="transmembrane region" description="Helical" evidence="7">
    <location>
        <begin position="84"/>
        <end position="105"/>
    </location>
</feature>
<proteinExistence type="predicted"/>
<evidence type="ECO:0000256" key="3">
    <source>
        <dbReference type="ARBA" id="ARBA00022692"/>
    </source>
</evidence>
<protein>
    <submittedName>
        <fullName evidence="9">MFS transporter</fullName>
    </submittedName>
</protein>
<feature type="transmembrane region" description="Helical" evidence="7">
    <location>
        <begin position="258"/>
        <end position="281"/>
    </location>
</feature>
<dbReference type="CDD" id="cd06173">
    <property type="entry name" value="MFS_MefA_like"/>
    <property type="match status" value="1"/>
</dbReference>
<dbReference type="InterPro" id="IPR036259">
    <property type="entry name" value="MFS_trans_sf"/>
</dbReference>
<evidence type="ECO:0000256" key="7">
    <source>
        <dbReference type="SAM" id="Phobius"/>
    </source>
</evidence>
<dbReference type="GO" id="GO:0005886">
    <property type="term" value="C:plasma membrane"/>
    <property type="evidence" value="ECO:0007669"/>
    <property type="project" value="UniProtKB-SubCell"/>
</dbReference>
<dbReference type="PROSITE" id="PS50850">
    <property type="entry name" value="MFS"/>
    <property type="match status" value="1"/>
</dbReference>
<evidence type="ECO:0000313" key="10">
    <source>
        <dbReference type="Proteomes" id="UP000245683"/>
    </source>
</evidence>
<evidence type="ECO:0000313" key="9">
    <source>
        <dbReference type="EMBL" id="PWU46339.1"/>
    </source>
</evidence>
<evidence type="ECO:0000256" key="1">
    <source>
        <dbReference type="ARBA" id="ARBA00004651"/>
    </source>
</evidence>